<gene>
    <name evidence="2" type="ORF">LSCM1_02117</name>
</gene>
<keyword evidence="3" id="KW-1185">Reference proteome</keyword>
<dbReference type="Proteomes" id="UP000673552">
    <property type="component" value="Chromosome 34"/>
</dbReference>
<sequence length="1929" mass="204528">MRTSGAARAAEQNVWPQRGAATAKKKSKEVLAGGVAGQSARTRSMQIEAAVRHVAQLPAFVAWAPDKAAATPSLVGKYLESQVAQVAAQLKPIQQAGNYERLLLLLAELLDSDLAAGLTPRAVEGGVLDLMHGCAAAIVKGESDVYDNPHSSGRRRHGAAALTGAHFSCCHETAFGSTSDRSREKCRGIAVPIESLLPPLIDQPAKGLREVREDAGEDVTEDERTAAEMEIWETFMATSRAAATAEGAMRMPGAVAAATTVSSASGANAAHSFTPAAEAGVSPLAASSTPIVAIRSFPDALCALIERCTATPLVCLTLSDQQCQATAVRDLLRALLSITQGVNSNVVSTAECGATLDSHSPSSGHHTSVAASAALDLQAVRMAAWKGISRLLSRYLDGADSTAEAPTNAPRHGQQPCKAKSLRSVEAWKVGPEQLDIVSVFEDVTHQWSCTLAVLAAEKGLMSGLAVRGGGVNVKAEGGPFGAPGSSPGGRSGTDGSGPGDQLYVVLCVAHQIIAAEQRETTKASPQATPHKRLLPPLLIPVVLRTLSMISAASPLACRAASYAQLCVDVLWGATLLAPRESARQLLYGSMDAAGFAGACDGRCEGEAGVKGGEASPPAMDLFLALLQQFNEGHSAMHCELRDDLVCLLASLLRYDIQYVEDELGARRAAESGVQRVSFESLVCPATSPPMAETHTTPLTLSAATVEAINATVALLFETTCGAELTTTAYSVTATATAAFQSTGSDGVETFPAALLSLDAARRHALRFQSIATSVARRRELLDFKVYGWQLLAAHCSWQLAHLTYREYIRHKRSAAPTVGTALSFQEEHTASLQYVAEENPCDGAVTAALWGMQLSQLGFVDVLLMYVDMRTDEAAVVAWTQEELLRLEAEAWQLLTSMILFTQHLRTKSGGLQARYHHPRNQVLVAPQPQQRESAPSPCVSCASVDECNLGNDTKYAASDVNGTDDDTSRVLYGADKHFIDAGGVPVALHYLLNAPPEAESVKRWALITLAAIAGPSDIGEARGPSGAYASRELERVQTALTQHARSLILFLVKLIQEVNVYVDAVGVPGALPPLISSVAASAASMSPQWESTHRSMRGDNYADWAAAMPPSAEVRWNWLPQSVTQSALVAWYLLRCIGDATPAEEEAMREQALDVTGKNVVDAGDLHDGENEMASHEAASTAAVAAAAAAFTSGASRRGSLGHDRAPLRGCVIANRQLHDEAGLSTSNVSSSGSSMGPLEVNEDVIAASDHCHPAASSRAASDGVSASCTSNEASALPHGHALLSGTPSEVLCVPNLFAEQGGVDLLTAWLRHVMRLCLPSRPGRQRGAGARAAPQLTAEEVERLARYGDTFLLLLDVFRAIVMGCNVTEVRFVDSGGVHGVLDLIEAYALAHGLVRQASRHARLMVADSCVSAAVGTADHKEQEGVLYYATTLLCDLLQRCPRAIGAFAAWRSSRIAFSPLTPDVYECRLPSAEGIGAVQLFLCLWAAKMPAPEGGGALGSVTDIPGNSSGLELLRVQLRPALRAALKEEYVCRLLRRRAKLGAVPADSIRNCYRYLHSETVPEMASRTKDEGVPDASMLAYMEKLLARSSRHSAVPPEQQIALLIDGALGLCIKVYGCLSTVGFDSLRTAEASAFEAPSMGVRLSSLERSFLVQIAALPALCVDEIIVAMAEVALGCRSFHAEATSENGDSGGHAGNDATAWRPTTPDQRVLRTAAQEAAVRAGELNQIIDLGAQVQQVRESQLYSRLLVTQLRQPVGRLADGRPGAVKGMWKSQRCYSVTRKSDLVGGGRLSLSASKLASRLSARFATEQLQRQQLITSTMPLAQQFDAVHTVTSVGEAQSSNILPSNAPCVLGSYHTPYASLMESVSAATHERLPALAFNPAAPPSRHTVPVTQRHQQRQAMIARSLRKLPLDEPTLQAPRKP</sequence>
<accession>A0A836KJM9</accession>
<dbReference type="OrthoDB" id="191673at2759"/>
<feature type="region of interest" description="Disordered" evidence="1">
    <location>
        <begin position="401"/>
        <end position="420"/>
    </location>
</feature>
<dbReference type="InterPro" id="IPR048732">
    <property type="entry name" value="CFA69"/>
</dbReference>
<dbReference type="RefSeq" id="XP_067175081.1">
    <property type="nucleotide sequence ID" value="XM_067319706.1"/>
</dbReference>
<feature type="region of interest" description="Disordered" evidence="1">
    <location>
        <begin position="1690"/>
        <end position="1710"/>
    </location>
</feature>
<evidence type="ECO:0000256" key="1">
    <source>
        <dbReference type="SAM" id="MobiDB-lite"/>
    </source>
</evidence>
<organism evidence="2 3">
    <name type="scientific">Leishmania martiniquensis</name>
    <dbReference type="NCBI Taxonomy" id="1580590"/>
    <lineage>
        <taxon>Eukaryota</taxon>
        <taxon>Discoba</taxon>
        <taxon>Euglenozoa</taxon>
        <taxon>Kinetoplastea</taxon>
        <taxon>Metakinetoplastina</taxon>
        <taxon>Trypanosomatida</taxon>
        <taxon>Trypanosomatidae</taxon>
        <taxon>Leishmaniinae</taxon>
        <taxon>Leishmania</taxon>
    </lineage>
</organism>
<proteinExistence type="predicted"/>
<dbReference type="PANTHER" id="PTHR14716:SF0">
    <property type="entry name" value="CILIA- AND FLAGELLA-ASSOCIATED PROTEIN 69"/>
    <property type="match status" value="1"/>
</dbReference>
<name>A0A836KJM9_9TRYP</name>
<reference evidence="2 3" key="1">
    <citation type="submission" date="2021-03" db="EMBL/GenBank/DDBJ databases">
        <title>Leishmania (Mundinia) martiniquensis Genome sequencing and assembly.</title>
        <authorList>
            <person name="Almutairi H."/>
            <person name="Gatherer D."/>
        </authorList>
    </citation>
    <scope>NUCLEOTIDE SEQUENCE [LARGE SCALE GENOMIC DNA]</scope>
    <source>
        <strain evidence="2">LSCM1</strain>
    </source>
</reference>
<dbReference type="KEGG" id="lmat:92512218"/>
<dbReference type="EMBL" id="JAFEUZ010000034">
    <property type="protein sequence ID" value="KAG5468143.1"/>
    <property type="molecule type" value="Genomic_DNA"/>
</dbReference>
<dbReference type="GeneID" id="92512218"/>
<protein>
    <submittedName>
        <fullName evidence="2">Uncharacterized protein</fullName>
    </submittedName>
</protein>
<evidence type="ECO:0000313" key="2">
    <source>
        <dbReference type="EMBL" id="KAG5468143.1"/>
    </source>
</evidence>
<feature type="region of interest" description="Disordered" evidence="1">
    <location>
        <begin position="1"/>
        <end position="20"/>
    </location>
</feature>
<comment type="caution">
    <text evidence="2">The sequence shown here is derived from an EMBL/GenBank/DDBJ whole genome shotgun (WGS) entry which is preliminary data.</text>
</comment>
<dbReference type="PANTHER" id="PTHR14716">
    <property type="entry name" value="CILIA- AND FLAGELLA-ASSOCIATED PROTEIN 69"/>
    <property type="match status" value="1"/>
</dbReference>
<evidence type="ECO:0000313" key="3">
    <source>
        <dbReference type="Proteomes" id="UP000673552"/>
    </source>
</evidence>